<dbReference type="AlphaFoldDB" id="A0A8H4W2C5"/>
<keyword evidence="7 14" id="KW-0812">Transmembrane</keyword>
<evidence type="ECO:0000256" key="5">
    <source>
        <dbReference type="ARBA" id="ARBA00022525"/>
    </source>
</evidence>
<keyword evidence="10 14" id="KW-0472">Membrane</keyword>
<evidence type="ECO:0000313" key="17">
    <source>
        <dbReference type="Proteomes" id="UP000566819"/>
    </source>
</evidence>
<keyword evidence="6" id="KW-0325">Glycoprotein</keyword>
<dbReference type="EMBL" id="JAAMPI010000808">
    <property type="protein sequence ID" value="KAF4628469.1"/>
    <property type="molecule type" value="Genomic_DNA"/>
</dbReference>
<sequence length="416" mass="46503">MAGNGTSEGLSGVLSALPSCAENCTIAAASYLAICDSTTTVQLAACLCTDEKELQKITECVQDSCSYPDWEEVIHSAHTSLCRNYPIPDRTEWFRKIAIALLALTIPFILLRIYSRMVVTRKYGWDDYTFIIASLFYASQLDYVFVQILSKVSILLFFLQIFLTQKWIRLGSYLTLTFLGFKGVIFLFIVIFQCTPIVSTWDRSVPGHCVNTKVLTYLAGGLSIIEDFVTLSLPIPCISALNIGKGKKATTIMMFTIGSLACILSIVRFRFLIGFGAHVDTTWENVDAFAWSVIENSFALICACLPALRPIISIMLPRVFGAFWWGSAEAMPPKQKPVSLSVSWRHKGHTHLQEVAAPRRCQKWRKDLERDTTEGTQDSGFETHSDEYDGSDLVVVNTENTKGAPRLDFSFKIETK</sequence>
<dbReference type="InterPro" id="IPR008427">
    <property type="entry name" value="Extracellular_membr_CFEM_dom"/>
</dbReference>
<evidence type="ECO:0000256" key="9">
    <source>
        <dbReference type="ARBA" id="ARBA00022989"/>
    </source>
</evidence>
<gene>
    <name evidence="16" type="ORF">G7Y89_g9682</name>
</gene>
<dbReference type="InterPro" id="IPR049326">
    <property type="entry name" value="Rhodopsin_dom_fungi"/>
</dbReference>
<dbReference type="SMART" id="SM00747">
    <property type="entry name" value="CFEM"/>
    <property type="match status" value="1"/>
</dbReference>
<keyword evidence="9 14" id="KW-1133">Transmembrane helix</keyword>
<evidence type="ECO:0000256" key="1">
    <source>
        <dbReference type="ARBA" id="ARBA00004141"/>
    </source>
</evidence>
<comment type="similarity">
    <text evidence="13">Belongs to the SAT4 family.</text>
</comment>
<keyword evidence="6" id="KW-0336">GPI-anchor</keyword>
<keyword evidence="11" id="KW-1015">Disulfide bond</keyword>
<dbReference type="Pfam" id="PF05730">
    <property type="entry name" value="CFEM"/>
    <property type="match status" value="1"/>
</dbReference>
<evidence type="ECO:0000256" key="3">
    <source>
        <dbReference type="ARBA" id="ARBA00004613"/>
    </source>
</evidence>
<feature type="transmembrane region" description="Helical" evidence="14">
    <location>
        <begin position="93"/>
        <end position="111"/>
    </location>
</feature>
<comment type="caution">
    <text evidence="16">The sequence shown here is derived from an EMBL/GenBank/DDBJ whole genome shotgun (WGS) entry which is preliminary data.</text>
</comment>
<evidence type="ECO:0000256" key="8">
    <source>
        <dbReference type="ARBA" id="ARBA00022729"/>
    </source>
</evidence>
<evidence type="ECO:0000256" key="13">
    <source>
        <dbReference type="ARBA" id="ARBA00038359"/>
    </source>
</evidence>
<evidence type="ECO:0000256" key="4">
    <source>
        <dbReference type="ARBA" id="ARBA00010031"/>
    </source>
</evidence>
<comment type="similarity">
    <text evidence="4">Belongs to the RBT5 family.</text>
</comment>
<evidence type="ECO:0000259" key="15">
    <source>
        <dbReference type="SMART" id="SM00747"/>
    </source>
</evidence>
<feature type="transmembrane region" description="Helical" evidence="14">
    <location>
        <begin position="145"/>
        <end position="164"/>
    </location>
</feature>
<protein>
    <recommendedName>
        <fullName evidence="15">CFEM domain-containing protein</fullName>
    </recommendedName>
</protein>
<dbReference type="GO" id="GO:0005576">
    <property type="term" value="C:extracellular region"/>
    <property type="evidence" value="ECO:0007669"/>
    <property type="project" value="UniProtKB-SubCell"/>
</dbReference>
<dbReference type="OrthoDB" id="5342292at2759"/>
<dbReference type="PANTHER" id="PTHR33048">
    <property type="entry name" value="PTH11-LIKE INTEGRAL MEMBRANE PROTEIN (AFU_ORTHOLOGUE AFUA_5G11245)"/>
    <property type="match status" value="1"/>
</dbReference>
<keyword evidence="8" id="KW-0732">Signal</keyword>
<evidence type="ECO:0000256" key="12">
    <source>
        <dbReference type="ARBA" id="ARBA00023288"/>
    </source>
</evidence>
<evidence type="ECO:0000256" key="2">
    <source>
        <dbReference type="ARBA" id="ARBA00004589"/>
    </source>
</evidence>
<dbReference type="Proteomes" id="UP000566819">
    <property type="component" value="Unassembled WGS sequence"/>
</dbReference>
<evidence type="ECO:0000313" key="16">
    <source>
        <dbReference type="EMBL" id="KAF4628469.1"/>
    </source>
</evidence>
<evidence type="ECO:0000256" key="7">
    <source>
        <dbReference type="ARBA" id="ARBA00022692"/>
    </source>
</evidence>
<dbReference type="PANTHER" id="PTHR33048:SF47">
    <property type="entry name" value="INTEGRAL MEMBRANE PROTEIN-RELATED"/>
    <property type="match status" value="1"/>
</dbReference>
<evidence type="ECO:0000256" key="6">
    <source>
        <dbReference type="ARBA" id="ARBA00022622"/>
    </source>
</evidence>
<name>A0A8H4W2C5_9HELO</name>
<dbReference type="GO" id="GO:0098552">
    <property type="term" value="C:side of membrane"/>
    <property type="evidence" value="ECO:0007669"/>
    <property type="project" value="UniProtKB-KW"/>
</dbReference>
<organism evidence="16 17">
    <name type="scientific">Cudoniella acicularis</name>
    <dbReference type="NCBI Taxonomy" id="354080"/>
    <lineage>
        <taxon>Eukaryota</taxon>
        <taxon>Fungi</taxon>
        <taxon>Dikarya</taxon>
        <taxon>Ascomycota</taxon>
        <taxon>Pezizomycotina</taxon>
        <taxon>Leotiomycetes</taxon>
        <taxon>Helotiales</taxon>
        <taxon>Tricladiaceae</taxon>
        <taxon>Cudoniella</taxon>
    </lineage>
</organism>
<reference evidence="16 17" key="1">
    <citation type="submission" date="2020-03" db="EMBL/GenBank/DDBJ databases">
        <title>Draft Genome Sequence of Cudoniella acicularis.</title>
        <authorList>
            <person name="Buettner E."/>
            <person name="Kellner H."/>
        </authorList>
    </citation>
    <scope>NUCLEOTIDE SEQUENCE [LARGE SCALE GENOMIC DNA]</scope>
    <source>
        <strain evidence="16 17">DSM 108380</strain>
    </source>
</reference>
<feature type="domain" description="CFEM" evidence="15">
    <location>
        <begin position="13"/>
        <end position="83"/>
    </location>
</feature>
<evidence type="ECO:0000256" key="10">
    <source>
        <dbReference type="ARBA" id="ARBA00023136"/>
    </source>
</evidence>
<dbReference type="InterPro" id="IPR052337">
    <property type="entry name" value="SAT4-like"/>
</dbReference>
<dbReference type="Pfam" id="PF20684">
    <property type="entry name" value="Fung_rhodopsin"/>
    <property type="match status" value="1"/>
</dbReference>
<keyword evidence="5" id="KW-0964">Secreted</keyword>
<feature type="transmembrane region" description="Helical" evidence="14">
    <location>
        <begin position="176"/>
        <end position="198"/>
    </location>
</feature>
<accession>A0A8H4W2C5</accession>
<feature type="transmembrane region" description="Helical" evidence="14">
    <location>
        <begin position="253"/>
        <end position="276"/>
    </location>
</feature>
<evidence type="ECO:0000256" key="11">
    <source>
        <dbReference type="ARBA" id="ARBA00023157"/>
    </source>
</evidence>
<keyword evidence="12" id="KW-0449">Lipoprotein</keyword>
<keyword evidence="17" id="KW-1185">Reference proteome</keyword>
<proteinExistence type="inferred from homology"/>
<evidence type="ECO:0000256" key="14">
    <source>
        <dbReference type="SAM" id="Phobius"/>
    </source>
</evidence>
<comment type="subcellular location">
    <subcellularLocation>
        <location evidence="2">Membrane</location>
        <topology evidence="2">Lipid-anchor</topology>
        <topology evidence="2">GPI-anchor</topology>
    </subcellularLocation>
    <subcellularLocation>
        <location evidence="1">Membrane</location>
        <topology evidence="1">Multi-pass membrane protein</topology>
    </subcellularLocation>
    <subcellularLocation>
        <location evidence="3">Secreted</location>
    </subcellularLocation>
</comment>